<evidence type="ECO:0000313" key="4">
    <source>
        <dbReference type="EMBL" id="CAD9569161.1"/>
    </source>
</evidence>
<dbReference type="Pfam" id="PF08190">
    <property type="entry name" value="PIH1"/>
    <property type="match status" value="1"/>
</dbReference>
<organism evidence="4">
    <name type="scientific">Leptocylindrus danicus</name>
    <dbReference type="NCBI Taxonomy" id="163516"/>
    <lineage>
        <taxon>Eukaryota</taxon>
        <taxon>Sar</taxon>
        <taxon>Stramenopiles</taxon>
        <taxon>Ochrophyta</taxon>
        <taxon>Bacillariophyta</taxon>
        <taxon>Coscinodiscophyceae</taxon>
        <taxon>Chaetocerotophycidae</taxon>
        <taxon>Leptocylindrales</taxon>
        <taxon>Leptocylindraceae</taxon>
        <taxon>Leptocylindrus</taxon>
    </lineage>
</organism>
<dbReference type="EMBL" id="HBGY01010696">
    <property type="protein sequence ID" value="CAD9569161.1"/>
    <property type="molecule type" value="Transcribed_RNA"/>
</dbReference>
<dbReference type="AlphaFoldDB" id="A0A7S2KAJ9"/>
<proteinExistence type="inferred from homology"/>
<dbReference type="InterPro" id="IPR050734">
    <property type="entry name" value="PIH1/Kintoun_subfamily"/>
</dbReference>
<dbReference type="PANTHER" id="PTHR22997">
    <property type="entry name" value="PIH1 DOMAIN-CONTAINING PROTEIN 1"/>
    <property type="match status" value="1"/>
</dbReference>
<dbReference type="InterPro" id="IPR012981">
    <property type="entry name" value="PIH1_N"/>
</dbReference>
<protein>
    <recommendedName>
        <fullName evidence="3">PIH1 N-terminal domain-containing protein</fullName>
    </recommendedName>
</protein>
<dbReference type="PANTHER" id="PTHR22997:SF0">
    <property type="entry name" value="PIH1 DOMAIN-CONTAINING PROTEIN 1"/>
    <property type="match status" value="1"/>
</dbReference>
<feature type="region of interest" description="Disordered" evidence="2">
    <location>
        <begin position="198"/>
        <end position="224"/>
    </location>
</feature>
<feature type="compositionally biased region" description="Polar residues" evidence="2">
    <location>
        <begin position="215"/>
        <end position="224"/>
    </location>
</feature>
<evidence type="ECO:0000256" key="1">
    <source>
        <dbReference type="ARBA" id="ARBA00008511"/>
    </source>
</evidence>
<sequence>MGLSVSEVENEAESIWSMLTELQESNPDGYRDFVKKQIEEGASSNNAKPDRFFTPQKDFAVQLKLKGRDDEYLYINFCKHDAMAKPTESSGKPVTNTSDLQNLQVPLVVSKDIRTIKNDGEKKNLVVDVVFHPWCLEKAESSQWFKKEMVDLAVTWFQREHAKIRVEEGWVIVKSNYYGGEGPKFNEVARFYVPDNLMNGSDSEPHDKKKHLGESKNTAPRKSCKLTSTESLISLLNENEGSESKENVEYVSKLVLPGENSKTSKTKDAPPPLIEVIVKETSGENSKYGKNGNNRDSRKVHTIRKGFLNGNKKRAPLYESGSSGAGTGEGGSYAKLLSKCNVIDTSSAIKRDVHNGKNDCANDSFDSAAGQLHGQVHKTKEAGTFDAEFERICKLVDPDVIHKDAEAETMELLSKLDCAMEQNVDSLIDENIAVKPAKHKVDTLDNTPISIKTMENADILKIDLSEQPNISNINDIDLRVSGADLVITSPTCSGRLYTTLSKSADAKQIAARFNKNRGILTVRVNYC</sequence>
<comment type="similarity">
    <text evidence="1">Belongs to the PIH1 family.</text>
</comment>
<evidence type="ECO:0000259" key="3">
    <source>
        <dbReference type="Pfam" id="PF08190"/>
    </source>
</evidence>
<feature type="domain" description="PIH1 N-terminal" evidence="3">
    <location>
        <begin position="34"/>
        <end position="179"/>
    </location>
</feature>
<evidence type="ECO:0000256" key="2">
    <source>
        <dbReference type="SAM" id="MobiDB-lite"/>
    </source>
</evidence>
<name>A0A7S2KAJ9_9STRA</name>
<gene>
    <name evidence="4" type="ORF">LDAN0321_LOCUS6748</name>
</gene>
<accession>A0A7S2KAJ9</accession>
<reference evidence="4" key="1">
    <citation type="submission" date="2021-01" db="EMBL/GenBank/DDBJ databases">
        <authorList>
            <person name="Corre E."/>
            <person name="Pelletier E."/>
            <person name="Niang G."/>
            <person name="Scheremetjew M."/>
            <person name="Finn R."/>
            <person name="Kale V."/>
            <person name="Holt S."/>
            <person name="Cochrane G."/>
            <person name="Meng A."/>
            <person name="Brown T."/>
            <person name="Cohen L."/>
        </authorList>
    </citation>
    <scope>NUCLEOTIDE SEQUENCE</scope>
    <source>
        <strain evidence="4">B650</strain>
    </source>
</reference>
<dbReference type="GO" id="GO:0005737">
    <property type="term" value="C:cytoplasm"/>
    <property type="evidence" value="ECO:0007669"/>
    <property type="project" value="TreeGrafter"/>
</dbReference>